<name>A0A2S7SZB4_9BACT</name>
<organism evidence="2 3">
    <name type="scientific">Flavipsychrobacter stenotrophus</name>
    <dbReference type="NCBI Taxonomy" id="2077091"/>
    <lineage>
        <taxon>Bacteria</taxon>
        <taxon>Pseudomonadati</taxon>
        <taxon>Bacteroidota</taxon>
        <taxon>Chitinophagia</taxon>
        <taxon>Chitinophagales</taxon>
        <taxon>Chitinophagaceae</taxon>
        <taxon>Flavipsychrobacter</taxon>
    </lineage>
</organism>
<reference evidence="2 3" key="1">
    <citation type="submission" date="2018-01" db="EMBL/GenBank/DDBJ databases">
        <title>A novel member of the phylum Bacteroidetes isolated from glacier ice.</title>
        <authorList>
            <person name="Liu Q."/>
            <person name="Xin Y.-H."/>
        </authorList>
    </citation>
    <scope>NUCLEOTIDE SEQUENCE [LARGE SCALE GENOMIC DNA]</scope>
    <source>
        <strain evidence="2 3">RB1R16</strain>
    </source>
</reference>
<keyword evidence="3" id="KW-1185">Reference proteome</keyword>
<proteinExistence type="predicted"/>
<comment type="caution">
    <text evidence="2">The sequence shown here is derived from an EMBL/GenBank/DDBJ whole genome shotgun (WGS) entry which is preliminary data.</text>
</comment>
<dbReference type="InterPro" id="IPR001387">
    <property type="entry name" value="Cro/C1-type_HTH"/>
</dbReference>
<dbReference type="PROSITE" id="PS50943">
    <property type="entry name" value="HTH_CROC1"/>
    <property type="match status" value="1"/>
</dbReference>
<gene>
    <name evidence="2" type="ORF">CJD36_009195</name>
</gene>
<feature type="domain" description="HTH cro/C1-type" evidence="1">
    <location>
        <begin position="14"/>
        <end position="68"/>
    </location>
</feature>
<sequence>MDDGTKHTPPNQSRNIRLAAGFNQEDVAFLLNIKNIGRISQWENGIANPSIENLLKLSIVYGVLPDQLYYELRKKLVRDISERKKLLQEIKEKRQRDRGG</sequence>
<dbReference type="SMART" id="SM00530">
    <property type="entry name" value="HTH_XRE"/>
    <property type="match status" value="1"/>
</dbReference>
<dbReference type="RefSeq" id="WP_105038837.1">
    <property type="nucleotide sequence ID" value="NZ_PPSL01000002.1"/>
</dbReference>
<dbReference type="InterPro" id="IPR010982">
    <property type="entry name" value="Lambda_DNA-bd_dom_sf"/>
</dbReference>
<dbReference type="GO" id="GO:0003677">
    <property type="term" value="F:DNA binding"/>
    <property type="evidence" value="ECO:0007669"/>
    <property type="project" value="InterPro"/>
</dbReference>
<accession>A0A2S7SZB4</accession>
<protein>
    <recommendedName>
        <fullName evidence="1">HTH cro/C1-type domain-containing protein</fullName>
    </recommendedName>
</protein>
<dbReference type="EMBL" id="PPSL01000002">
    <property type="protein sequence ID" value="PQJ11957.1"/>
    <property type="molecule type" value="Genomic_DNA"/>
</dbReference>
<dbReference type="CDD" id="cd00093">
    <property type="entry name" value="HTH_XRE"/>
    <property type="match status" value="1"/>
</dbReference>
<evidence type="ECO:0000259" key="1">
    <source>
        <dbReference type="PROSITE" id="PS50943"/>
    </source>
</evidence>
<dbReference type="OrthoDB" id="800066at2"/>
<dbReference type="Pfam" id="PF01381">
    <property type="entry name" value="HTH_3"/>
    <property type="match status" value="1"/>
</dbReference>
<dbReference type="Proteomes" id="UP000239872">
    <property type="component" value="Unassembled WGS sequence"/>
</dbReference>
<dbReference type="AlphaFoldDB" id="A0A2S7SZB4"/>
<dbReference type="SUPFAM" id="SSF47413">
    <property type="entry name" value="lambda repressor-like DNA-binding domains"/>
    <property type="match status" value="1"/>
</dbReference>
<dbReference type="Gene3D" id="1.10.260.40">
    <property type="entry name" value="lambda repressor-like DNA-binding domains"/>
    <property type="match status" value="1"/>
</dbReference>
<evidence type="ECO:0000313" key="3">
    <source>
        <dbReference type="Proteomes" id="UP000239872"/>
    </source>
</evidence>
<evidence type="ECO:0000313" key="2">
    <source>
        <dbReference type="EMBL" id="PQJ11957.1"/>
    </source>
</evidence>